<evidence type="ECO:0000313" key="2">
    <source>
        <dbReference type="EMBL" id="GMI02226.1"/>
    </source>
</evidence>
<proteinExistence type="predicted"/>
<comment type="caution">
    <text evidence="2">The sequence shown here is derived from an EMBL/GenBank/DDBJ whole genome shotgun (WGS) entry which is preliminary data.</text>
</comment>
<dbReference type="Proteomes" id="UP001165160">
    <property type="component" value="Unassembled WGS sequence"/>
</dbReference>
<dbReference type="AlphaFoldDB" id="A0A9W7C9Q3"/>
<feature type="region of interest" description="Disordered" evidence="1">
    <location>
        <begin position="73"/>
        <end position="115"/>
    </location>
</feature>
<reference evidence="3" key="1">
    <citation type="journal article" date="2023" name="Commun. Biol.">
        <title>Genome analysis of Parmales, the sister group of diatoms, reveals the evolutionary specialization of diatoms from phago-mixotrophs to photoautotrophs.</title>
        <authorList>
            <person name="Ban H."/>
            <person name="Sato S."/>
            <person name="Yoshikawa S."/>
            <person name="Yamada K."/>
            <person name="Nakamura Y."/>
            <person name="Ichinomiya M."/>
            <person name="Sato N."/>
            <person name="Blanc-Mathieu R."/>
            <person name="Endo H."/>
            <person name="Kuwata A."/>
            <person name="Ogata H."/>
        </authorList>
    </citation>
    <scope>NUCLEOTIDE SEQUENCE [LARGE SCALE GENOMIC DNA]</scope>
    <source>
        <strain evidence="3">NIES 3699</strain>
    </source>
</reference>
<dbReference type="Gene3D" id="2.60.40.780">
    <property type="entry name" value="von Hippel-Lindau disease tumour suppressor, beta domain"/>
    <property type="match status" value="1"/>
</dbReference>
<protein>
    <recommendedName>
        <fullName evidence="4">PDZ domain-containing protein</fullName>
    </recommendedName>
</protein>
<dbReference type="InterPro" id="IPR036034">
    <property type="entry name" value="PDZ_sf"/>
</dbReference>
<sequence>MDNLLPEFTAIKANEPSSTQTLAQFSVTLARTQIHTPPSNPISSTGVGVISDLLLWKDAERLQLDDNRLIGSDPVPFEKRPEVHDPMKGQPMPYADEARDSPPVNEANRGSPLKVQTTRVYKVPPPESPKGDGIHPNTANVCFIHTVTDSPSPETEDAGSVQITSDPDRFYGPYDMFLKSGSSSISHGEISKGGKFNFSTNGTKAEGDMKAGVTFSLVKDDFTKGHFDMAMQTGLFGTRKEQQPSEGAGEGQIEISAEVTKEEFDLRGEEFVGEEPKYMGGEFVVAFQKGTLGMELEEVEGCVKVRQIVEGGQASSIPHLKVGTIVVGVEGFPITSLDDLNQVFEALEEVNPEAERRLHFLGSIEEGSAAPETTTPPPESEPEQEPAQEEFFLTGTGHEEDELLAARQTANTNNTNYTAQTPVPPPPLPPLPLSLQASVDDTKPITIYFQNKHASMALRVCWIDYSGELVPRKELHPGESYMERSFSSHPWVCTAVEFEASELKDDSSNAAAQGMGMFTKQDTQDNVAPEISPAIVMRLGDVAASALKSYTTLWDPSARSMSFMPQTKISAGRVRPSMAPENAKSGAARVAFARAQVVQQLRDARLDPLGAEENGLGAGTPNLVFMLFGNSRPDYRSVFAA</sequence>
<gene>
    <name evidence="2" type="ORF">TrVE_jg7888</name>
</gene>
<keyword evidence="3" id="KW-1185">Reference proteome</keyword>
<dbReference type="InterPro" id="IPR037140">
    <property type="entry name" value="VHL_beta_dom_sf"/>
</dbReference>
<dbReference type="InterPro" id="IPR036208">
    <property type="entry name" value="VHL_sf"/>
</dbReference>
<evidence type="ECO:0000256" key="1">
    <source>
        <dbReference type="SAM" id="MobiDB-lite"/>
    </source>
</evidence>
<feature type="compositionally biased region" description="Basic and acidic residues" evidence="1">
    <location>
        <begin position="76"/>
        <end position="87"/>
    </location>
</feature>
<name>A0A9W7C9Q3_9STRA</name>
<feature type="region of interest" description="Disordered" evidence="1">
    <location>
        <begin position="362"/>
        <end position="387"/>
    </location>
</feature>
<accession>A0A9W7C9Q3</accession>
<dbReference type="SUPFAM" id="SSF49468">
    <property type="entry name" value="VHL"/>
    <property type="match status" value="1"/>
</dbReference>
<dbReference type="EMBL" id="BRXX01000279">
    <property type="protein sequence ID" value="GMI02226.1"/>
    <property type="molecule type" value="Genomic_DNA"/>
</dbReference>
<evidence type="ECO:0008006" key="4">
    <source>
        <dbReference type="Google" id="ProtNLM"/>
    </source>
</evidence>
<organism evidence="2 3">
    <name type="scientific">Triparma verrucosa</name>
    <dbReference type="NCBI Taxonomy" id="1606542"/>
    <lineage>
        <taxon>Eukaryota</taxon>
        <taxon>Sar</taxon>
        <taxon>Stramenopiles</taxon>
        <taxon>Ochrophyta</taxon>
        <taxon>Bolidophyceae</taxon>
        <taxon>Parmales</taxon>
        <taxon>Triparmaceae</taxon>
        <taxon>Triparma</taxon>
    </lineage>
</organism>
<evidence type="ECO:0000313" key="3">
    <source>
        <dbReference type="Proteomes" id="UP001165160"/>
    </source>
</evidence>
<dbReference type="SUPFAM" id="SSF50156">
    <property type="entry name" value="PDZ domain-like"/>
    <property type="match status" value="1"/>
</dbReference>